<dbReference type="NCBIfam" id="TIGR01189">
    <property type="entry name" value="ccmA"/>
    <property type="match status" value="1"/>
</dbReference>
<evidence type="ECO:0000256" key="3">
    <source>
        <dbReference type="ARBA" id="ARBA00022748"/>
    </source>
</evidence>
<dbReference type="PROSITE" id="PS00211">
    <property type="entry name" value="ABC_TRANSPORTER_1"/>
    <property type="match status" value="1"/>
</dbReference>
<name>A0A4R6UVC6_9GAMM</name>
<keyword evidence="4" id="KW-0067">ATP-binding</keyword>
<keyword evidence="3" id="KW-0201">Cytochrome c-type biogenesis</keyword>
<keyword evidence="6" id="KW-0472">Membrane</keyword>
<keyword evidence="5" id="KW-1278">Translocase</keyword>
<dbReference type="NCBIfam" id="NF010061">
    <property type="entry name" value="PRK13538.1"/>
    <property type="match status" value="1"/>
</dbReference>
<proteinExistence type="predicted"/>
<dbReference type="AlphaFoldDB" id="A0A4R6UVC6"/>
<dbReference type="GO" id="GO:0016887">
    <property type="term" value="F:ATP hydrolysis activity"/>
    <property type="evidence" value="ECO:0007669"/>
    <property type="project" value="InterPro"/>
</dbReference>
<sequence length="198" mass="21417">MNPILLSAEALSVQRGDRLLIEGLGFTLSAGEGMHLTGTNGAGKTSLLRVLAGLGHALEGLVNVRAGARLIYLGHALGLKPELTVTENLRFLLQVTDLKEKTTVDEALSEVGLARYFDIPVANLSAGQKKRVGLARLLLEPADLWLLDEPFSALDARSCQWLCDRIDLFLAEGGAVLLTSHQQVPVRHPLRRLELGAR</sequence>
<comment type="caution">
    <text evidence="8">The sequence shown here is derived from an EMBL/GenBank/DDBJ whole genome shotgun (WGS) entry which is preliminary data.</text>
</comment>
<reference evidence="8 9" key="1">
    <citation type="submission" date="2019-03" db="EMBL/GenBank/DDBJ databases">
        <title>Genomic Encyclopedia of Type Strains, Phase IV (KMG-IV): sequencing the most valuable type-strain genomes for metagenomic binning, comparative biology and taxonomic classification.</title>
        <authorList>
            <person name="Goeker M."/>
        </authorList>
    </citation>
    <scope>NUCLEOTIDE SEQUENCE [LARGE SCALE GENOMIC DNA]</scope>
    <source>
        <strain evidence="8 9">DSM 103792</strain>
    </source>
</reference>
<dbReference type="OrthoDB" id="9800654at2"/>
<gene>
    <name evidence="8" type="ORF">EV696_101152</name>
</gene>
<evidence type="ECO:0000256" key="6">
    <source>
        <dbReference type="ARBA" id="ARBA00023136"/>
    </source>
</evidence>
<evidence type="ECO:0000259" key="7">
    <source>
        <dbReference type="PROSITE" id="PS50893"/>
    </source>
</evidence>
<dbReference type="Pfam" id="PF00005">
    <property type="entry name" value="ABC_tran"/>
    <property type="match status" value="1"/>
</dbReference>
<accession>A0A4R6UVC6</accession>
<keyword evidence="2" id="KW-0547">Nucleotide-binding</keyword>
<protein>
    <submittedName>
        <fullName evidence="8">Heme exporter protein A</fullName>
    </submittedName>
</protein>
<evidence type="ECO:0000313" key="9">
    <source>
        <dbReference type="Proteomes" id="UP000295375"/>
    </source>
</evidence>
<dbReference type="GO" id="GO:0017004">
    <property type="term" value="P:cytochrome complex assembly"/>
    <property type="evidence" value="ECO:0007669"/>
    <property type="project" value="UniProtKB-KW"/>
</dbReference>
<dbReference type="GO" id="GO:0005524">
    <property type="term" value="F:ATP binding"/>
    <property type="evidence" value="ECO:0007669"/>
    <property type="project" value="UniProtKB-KW"/>
</dbReference>
<dbReference type="GO" id="GO:0022857">
    <property type="term" value="F:transmembrane transporter activity"/>
    <property type="evidence" value="ECO:0007669"/>
    <property type="project" value="InterPro"/>
</dbReference>
<evidence type="ECO:0000256" key="1">
    <source>
        <dbReference type="ARBA" id="ARBA00022448"/>
    </source>
</evidence>
<dbReference type="EMBL" id="SNYM01000001">
    <property type="protein sequence ID" value="TDQ51182.1"/>
    <property type="molecule type" value="Genomic_DNA"/>
</dbReference>
<keyword evidence="1" id="KW-0813">Transport</keyword>
<evidence type="ECO:0000256" key="2">
    <source>
        <dbReference type="ARBA" id="ARBA00022741"/>
    </source>
</evidence>
<feature type="domain" description="ABC transporter" evidence="7">
    <location>
        <begin position="6"/>
        <end position="197"/>
    </location>
</feature>
<evidence type="ECO:0000256" key="5">
    <source>
        <dbReference type="ARBA" id="ARBA00022967"/>
    </source>
</evidence>
<evidence type="ECO:0000256" key="4">
    <source>
        <dbReference type="ARBA" id="ARBA00022840"/>
    </source>
</evidence>
<dbReference type="PANTHER" id="PTHR43499:SF1">
    <property type="entry name" value="ABC TRANSPORTER I FAMILY MEMBER 1"/>
    <property type="match status" value="1"/>
</dbReference>
<dbReference type="Proteomes" id="UP000295375">
    <property type="component" value="Unassembled WGS sequence"/>
</dbReference>
<keyword evidence="9" id="KW-1185">Reference proteome</keyword>
<evidence type="ECO:0000313" key="8">
    <source>
        <dbReference type="EMBL" id="TDQ51182.1"/>
    </source>
</evidence>
<dbReference type="SMART" id="SM00382">
    <property type="entry name" value="AAA"/>
    <property type="match status" value="1"/>
</dbReference>
<dbReference type="Gene3D" id="3.40.50.300">
    <property type="entry name" value="P-loop containing nucleotide triphosphate hydrolases"/>
    <property type="match status" value="1"/>
</dbReference>
<dbReference type="PROSITE" id="PS50893">
    <property type="entry name" value="ABC_TRANSPORTER_2"/>
    <property type="match status" value="1"/>
</dbReference>
<organism evidence="8 9">
    <name type="scientific">Permianibacter aggregans</name>
    <dbReference type="NCBI Taxonomy" id="1510150"/>
    <lineage>
        <taxon>Bacteria</taxon>
        <taxon>Pseudomonadati</taxon>
        <taxon>Pseudomonadota</taxon>
        <taxon>Gammaproteobacteria</taxon>
        <taxon>Pseudomonadales</taxon>
        <taxon>Pseudomonadaceae</taxon>
        <taxon>Permianibacter</taxon>
    </lineage>
</organism>
<dbReference type="PANTHER" id="PTHR43499">
    <property type="entry name" value="ABC TRANSPORTER I FAMILY MEMBER 1"/>
    <property type="match status" value="1"/>
</dbReference>
<dbReference type="SUPFAM" id="SSF52540">
    <property type="entry name" value="P-loop containing nucleoside triphosphate hydrolases"/>
    <property type="match status" value="1"/>
</dbReference>
<dbReference type="InterPro" id="IPR005895">
    <property type="entry name" value="ABC_transptr_haem_export_CcmA"/>
</dbReference>
<dbReference type="InterPro" id="IPR027417">
    <property type="entry name" value="P-loop_NTPase"/>
</dbReference>
<dbReference type="InterPro" id="IPR003439">
    <property type="entry name" value="ABC_transporter-like_ATP-bd"/>
</dbReference>
<dbReference type="RefSeq" id="WP_133587034.1">
    <property type="nucleotide sequence ID" value="NZ_CP037953.1"/>
</dbReference>
<dbReference type="InterPro" id="IPR003593">
    <property type="entry name" value="AAA+_ATPase"/>
</dbReference>
<dbReference type="InterPro" id="IPR017871">
    <property type="entry name" value="ABC_transporter-like_CS"/>
</dbReference>